<dbReference type="AlphaFoldDB" id="A0A239BQD7"/>
<evidence type="ECO:0000259" key="3">
    <source>
        <dbReference type="Pfam" id="PF00930"/>
    </source>
</evidence>
<gene>
    <name evidence="4" type="ORF">SAMN06295912_101350</name>
</gene>
<dbReference type="EMBL" id="FZOS01000001">
    <property type="protein sequence ID" value="SNS10190.1"/>
    <property type="molecule type" value="Genomic_DNA"/>
</dbReference>
<dbReference type="OrthoDB" id="1094230at2"/>
<dbReference type="GO" id="GO:0008236">
    <property type="term" value="F:serine-type peptidase activity"/>
    <property type="evidence" value="ECO:0007669"/>
    <property type="project" value="InterPro"/>
</dbReference>
<dbReference type="SUPFAM" id="SSF82171">
    <property type="entry name" value="DPP6 N-terminal domain-like"/>
    <property type="match status" value="1"/>
</dbReference>
<accession>A0A239BQD7</accession>
<reference evidence="5" key="1">
    <citation type="submission" date="2017-06" db="EMBL/GenBank/DDBJ databases">
        <authorList>
            <person name="Varghese N."/>
            <person name="Submissions S."/>
        </authorList>
    </citation>
    <scope>NUCLEOTIDE SEQUENCE [LARGE SCALE GENOMIC DNA]</scope>
    <source>
        <strain evidence="5">LNB2</strain>
    </source>
</reference>
<evidence type="ECO:0000259" key="2">
    <source>
        <dbReference type="Pfam" id="PF00326"/>
    </source>
</evidence>
<feature type="domain" description="Dipeptidylpeptidase IV N-terminal" evidence="3">
    <location>
        <begin position="128"/>
        <end position="447"/>
    </location>
</feature>
<sequence>MHRILAPAALIAAAALLPSTASAEKLSWERLFASPSLSGPTPRSLKLSPDGSLATLLRNRPDDAERFDLWAIDARSGKARMLVDSKKIGTGAALSEAEKMQRERLRIGGSKGIVAYDWAPDGRRLLVPLDGDLYLADLNGGVKRLTESPETELDATVSRRGRFVSYVRDGNLHIIDIAGGGDRVLTSDGGGTISWGVAEFVANEELDRRRGHWWAPDDSLIAVARVDEGKVEVSSRTAIDAEGTRVFEQRYPRAGTPNVAIELWLVKPDGSGQVKADLGADPDIYLARVDWLPDASGVLVQRLNREQTRLDMLRIDAKTGAATTLFSETASTWVNVHDNLRVLRDGSLIWSSERDGYAHLYHWKDGAFRQLTRGPWAVERLVGVDQQAERLFFTGFADGTLEQHLYSIDYRRPGQPRRLTAGGSWNDAVMDDTATRVLVTTTKPDQPKQVWLGDADGRRISWIEENRVAGAHPLAPYAADLVKPRYGTIKAADGATDLDYAMLVPPGLKPGAKAPVFVFVYGGPHAHTVKRDFFDLRMQTLAQAGWVVFMLDNRGMGDRGKAFEDPIHLKMGGPEVADQLKGVEWLKAQPFVDGDRIAVMGWSYGGYMTLKLLEAAPNTFAAGVSVAPVTRWELYDTAYTERYMGNPATNPAPYDKSSALNDATRIADPLLLIHGMADDNVLFTHSTAMMAKLQDAAVPFETMVYPGKTHSISGQATSLHLWRTIENFLNRTVKAKEQPQPQPQP</sequence>
<feature type="chain" id="PRO_5013054215" evidence="1">
    <location>
        <begin position="24"/>
        <end position="745"/>
    </location>
</feature>
<dbReference type="Gene3D" id="3.40.50.1820">
    <property type="entry name" value="alpha/beta hydrolase"/>
    <property type="match status" value="1"/>
</dbReference>
<evidence type="ECO:0000313" key="5">
    <source>
        <dbReference type="Proteomes" id="UP000198281"/>
    </source>
</evidence>
<dbReference type="PANTHER" id="PTHR11731:SF193">
    <property type="entry name" value="DIPEPTIDYL PEPTIDASE 9"/>
    <property type="match status" value="1"/>
</dbReference>
<dbReference type="InterPro" id="IPR002469">
    <property type="entry name" value="Peptidase_S9B_N"/>
</dbReference>
<dbReference type="GO" id="GO:0008239">
    <property type="term" value="F:dipeptidyl-peptidase activity"/>
    <property type="evidence" value="ECO:0007669"/>
    <property type="project" value="TreeGrafter"/>
</dbReference>
<keyword evidence="1" id="KW-0732">Signal</keyword>
<dbReference type="Pfam" id="PF00930">
    <property type="entry name" value="DPPIV_N"/>
    <property type="match status" value="1"/>
</dbReference>
<name>A0A239BQD7_9SPHN</name>
<evidence type="ECO:0000313" key="4">
    <source>
        <dbReference type="EMBL" id="SNS10190.1"/>
    </source>
</evidence>
<dbReference type="InterPro" id="IPR001375">
    <property type="entry name" value="Peptidase_S9_cat"/>
</dbReference>
<organism evidence="4 5">
    <name type="scientific">Edaphosphingomonas laterariae</name>
    <dbReference type="NCBI Taxonomy" id="861865"/>
    <lineage>
        <taxon>Bacteria</taxon>
        <taxon>Pseudomonadati</taxon>
        <taxon>Pseudomonadota</taxon>
        <taxon>Alphaproteobacteria</taxon>
        <taxon>Sphingomonadales</taxon>
        <taxon>Rhizorhabdaceae</taxon>
        <taxon>Edaphosphingomonas</taxon>
    </lineage>
</organism>
<dbReference type="SUPFAM" id="SSF53474">
    <property type="entry name" value="alpha/beta-Hydrolases"/>
    <property type="match status" value="1"/>
</dbReference>
<evidence type="ECO:0000256" key="1">
    <source>
        <dbReference type="SAM" id="SignalP"/>
    </source>
</evidence>
<dbReference type="GO" id="GO:0006508">
    <property type="term" value="P:proteolysis"/>
    <property type="evidence" value="ECO:0007669"/>
    <property type="project" value="InterPro"/>
</dbReference>
<keyword evidence="5" id="KW-1185">Reference proteome</keyword>
<dbReference type="InterPro" id="IPR050278">
    <property type="entry name" value="Serine_Prot_S9B/DPPIV"/>
</dbReference>
<dbReference type="RefSeq" id="WP_089217857.1">
    <property type="nucleotide sequence ID" value="NZ_FZOS01000001.1"/>
</dbReference>
<proteinExistence type="predicted"/>
<dbReference type="Proteomes" id="UP000198281">
    <property type="component" value="Unassembled WGS sequence"/>
</dbReference>
<feature type="domain" description="Peptidase S9 prolyl oligopeptidase catalytic" evidence="2">
    <location>
        <begin position="534"/>
        <end position="734"/>
    </location>
</feature>
<protein>
    <submittedName>
        <fullName evidence="4">Dipeptidyl-peptidase IV Serine peptidase. MEROPS family S09B</fullName>
    </submittedName>
</protein>
<feature type="signal peptide" evidence="1">
    <location>
        <begin position="1"/>
        <end position="23"/>
    </location>
</feature>
<dbReference type="InterPro" id="IPR029058">
    <property type="entry name" value="AB_hydrolase_fold"/>
</dbReference>
<dbReference type="PANTHER" id="PTHR11731">
    <property type="entry name" value="PROTEASE FAMILY S9B,C DIPEPTIDYL-PEPTIDASE IV-RELATED"/>
    <property type="match status" value="1"/>
</dbReference>
<dbReference type="Pfam" id="PF00326">
    <property type="entry name" value="Peptidase_S9"/>
    <property type="match status" value="1"/>
</dbReference>
<dbReference type="Gene3D" id="2.140.10.30">
    <property type="entry name" value="Dipeptidylpeptidase IV, N-terminal domain"/>
    <property type="match status" value="1"/>
</dbReference>